<feature type="compositionally biased region" description="Low complexity" evidence="1">
    <location>
        <begin position="59"/>
        <end position="74"/>
    </location>
</feature>
<proteinExistence type="predicted"/>
<comment type="caution">
    <text evidence="2">The sequence shown here is derived from an EMBL/GenBank/DDBJ whole genome shotgun (WGS) entry which is preliminary data.</text>
</comment>
<dbReference type="OrthoDB" id="2371486at2759"/>
<protein>
    <submittedName>
        <fullName evidence="2">Uncharacterized protein</fullName>
    </submittedName>
</protein>
<accession>A0A915YT52</accession>
<gene>
    <name evidence="2" type="ORF">CHRIB12_LOCUS2727</name>
</gene>
<evidence type="ECO:0000256" key="1">
    <source>
        <dbReference type="SAM" id="MobiDB-lite"/>
    </source>
</evidence>
<reference evidence="2" key="1">
    <citation type="submission" date="2020-05" db="EMBL/GenBank/DDBJ databases">
        <authorList>
            <person name="Rincon C."/>
            <person name="Sanders R I."/>
            <person name="Robbins C."/>
            <person name="Chaturvedi A."/>
        </authorList>
    </citation>
    <scope>NUCLEOTIDE SEQUENCE</scope>
    <source>
        <strain evidence="2">CHB12</strain>
    </source>
</reference>
<evidence type="ECO:0000313" key="3">
    <source>
        <dbReference type="Proteomes" id="UP000684084"/>
    </source>
</evidence>
<feature type="region of interest" description="Disordered" evidence="1">
    <location>
        <begin position="1"/>
        <end position="76"/>
    </location>
</feature>
<dbReference type="EMBL" id="CAGKOT010000003">
    <property type="protein sequence ID" value="CAB5327858.1"/>
    <property type="molecule type" value="Genomic_DNA"/>
</dbReference>
<evidence type="ECO:0000313" key="2">
    <source>
        <dbReference type="EMBL" id="CAB5327858.1"/>
    </source>
</evidence>
<feature type="compositionally biased region" description="Polar residues" evidence="1">
    <location>
        <begin position="1"/>
        <end position="18"/>
    </location>
</feature>
<feature type="compositionally biased region" description="Basic and acidic residues" evidence="1">
    <location>
        <begin position="39"/>
        <end position="56"/>
    </location>
</feature>
<sequence length="126" mass="14842">MNNLENHTSSSKLFTSKVHQFENLPEPRNATEEEQQAFHGDKSCDFHIPNHIDDIGKLSNQNNNSSKITNSNKSFKGRLENDFQEIMQQMKRNRINIDDEEEIYNNPNFHSEEQDEFELPENMDEN</sequence>
<feature type="region of interest" description="Disordered" evidence="1">
    <location>
        <begin position="104"/>
        <end position="126"/>
    </location>
</feature>
<organism evidence="2 3">
    <name type="scientific">Rhizophagus irregularis</name>
    <dbReference type="NCBI Taxonomy" id="588596"/>
    <lineage>
        <taxon>Eukaryota</taxon>
        <taxon>Fungi</taxon>
        <taxon>Fungi incertae sedis</taxon>
        <taxon>Mucoromycota</taxon>
        <taxon>Glomeromycotina</taxon>
        <taxon>Glomeromycetes</taxon>
        <taxon>Glomerales</taxon>
        <taxon>Glomeraceae</taxon>
        <taxon>Rhizophagus</taxon>
    </lineage>
</organism>
<dbReference type="Proteomes" id="UP000684084">
    <property type="component" value="Unassembled WGS sequence"/>
</dbReference>
<feature type="compositionally biased region" description="Acidic residues" evidence="1">
    <location>
        <begin position="113"/>
        <end position="126"/>
    </location>
</feature>
<dbReference type="AlphaFoldDB" id="A0A915YT52"/>
<name>A0A915YT52_9GLOM</name>